<dbReference type="Pfam" id="PF25954">
    <property type="entry name" value="Beta-barrel_RND_2"/>
    <property type="match status" value="1"/>
</dbReference>
<protein>
    <submittedName>
        <fullName evidence="8">Efflux RND transporter periplasmic adaptor subunit</fullName>
    </submittedName>
</protein>
<keyword evidence="3" id="KW-0175">Coiled coil</keyword>
<dbReference type="RefSeq" id="WP_168662756.1">
    <property type="nucleotide sequence ID" value="NZ_CP051180.1"/>
</dbReference>
<dbReference type="GO" id="GO:0016020">
    <property type="term" value="C:membrane"/>
    <property type="evidence" value="ECO:0007669"/>
    <property type="project" value="InterPro"/>
</dbReference>
<proteinExistence type="inferred from homology"/>
<evidence type="ECO:0000259" key="5">
    <source>
        <dbReference type="Pfam" id="PF25876"/>
    </source>
</evidence>
<dbReference type="PANTHER" id="PTHR32347:SF14">
    <property type="entry name" value="EFFLUX SYSTEM COMPONENT YKNX-RELATED"/>
    <property type="match status" value="1"/>
</dbReference>
<dbReference type="InterPro" id="IPR058625">
    <property type="entry name" value="MdtA-like_BSH"/>
</dbReference>
<dbReference type="AlphaFoldDB" id="A0A6H1UJ31"/>
<evidence type="ECO:0000256" key="1">
    <source>
        <dbReference type="ARBA" id="ARBA00004196"/>
    </source>
</evidence>
<feature type="domain" description="Multidrug resistance protein MdtA-like alpha-helical hairpin" evidence="5">
    <location>
        <begin position="120"/>
        <end position="194"/>
    </location>
</feature>
<feature type="chain" id="PRO_5026136354" evidence="4">
    <location>
        <begin position="23"/>
        <end position="454"/>
    </location>
</feature>
<dbReference type="Gene3D" id="2.40.30.170">
    <property type="match status" value="1"/>
</dbReference>
<evidence type="ECO:0000256" key="2">
    <source>
        <dbReference type="ARBA" id="ARBA00009477"/>
    </source>
</evidence>
<dbReference type="InterPro" id="IPR058792">
    <property type="entry name" value="Beta-barrel_RND_2"/>
</dbReference>
<evidence type="ECO:0000313" key="9">
    <source>
        <dbReference type="Proteomes" id="UP000501602"/>
    </source>
</evidence>
<dbReference type="KEGG" id="fes:HER31_17940"/>
<evidence type="ECO:0000256" key="3">
    <source>
        <dbReference type="ARBA" id="ARBA00023054"/>
    </source>
</evidence>
<comment type="subcellular location">
    <subcellularLocation>
        <location evidence="1">Cell envelope</location>
    </subcellularLocation>
</comment>
<evidence type="ECO:0000256" key="4">
    <source>
        <dbReference type="SAM" id="SignalP"/>
    </source>
</evidence>
<dbReference type="NCBIfam" id="TIGR01730">
    <property type="entry name" value="RND_mfp"/>
    <property type="match status" value="1"/>
</dbReference>
<dbReference type="PANTHER" id="PTHR32347">
    <property type="entry name" value="EFFLUX SYSTEM COMPONENT YKNX-RELATED"/>
    <property type="match status" value="1"/>
</dbReference>
<dbReference type="Gene3D" id="2.40.50.100">
    <property type="match status" value="2"/>
</dbReference>
<dbReference type="Pfam" id="PF25876">
    <property type="entry name" value="HH_MFP_RND"/>
    <property type="match status" value="1"/>
</dbReference>
<reference evidence="8 9" key="1">
    <citation type="submission" date="2020-04" db="EMBL/GenBank/DDBJ databases">
        <title>Ferrimonas sp. S7 isolated from sea water.</title>
        <authorList>
            <person name="Bae S.S."/>
            <person name="Baek K."/>
        </authorList>
    </citation>
    <scope>NUCLEOTIDE SEQUENCE [LARGE SCALE GENOMIC DNA]</scope>
    <source>
        <strain evidence="8 9">S7</strain>
    </source>
</reference>
<dbReference type="InterPro" id="IPR006143">
    <property type="entry name" value="RND_pump_MFP"/>
</dbReference>
<feature type="signal peptide" evidence="4">
    <location>
        <begin position="1"/>
        <end position="22"/>
    </location>
</feature>
<comment type="similarity">
    <text evidence="2">Belongs to the membrane fusion protein (MFP) (TC 8.A.1) family.</text>
</comment>
<dbReference type="EMBL" id="CP051180">
    <property type="protein sequence ID" value="QIZ78620.1"/>
    <property type="molecule type" value="Genomic_DNA"/>
</dbReference>
<evidence type="ECO:0000259" key="7">
    <source>
        <dbReference type="Pfam" id="PF25954"/>
    </source>
</evidence>
<organism evidence="8 9">
    <name type="scientific">Ferrimonas lipolytica</name>
    <dbReference type="NCBI Taxonomy" id="2724191"/>
    <lineage>
        <taxon>Bacteria</taxon>
        <taxon>Pseudomonadati</taxon>
        <taxon>Pseudomonadota</taxon>
        <taxon>Gammaproteobacteria</taxon>
        <taxon>Alteromonadales</taxon>
        <taxon>Ferrimonadaceae</taxon>
        <taxon>Ferrimonas</taxon>
    </lineage>
</organism>
<accession>A0A6H1UJ31</accession>
<evidence type="ECO:0000259" key="6">
    <source>
        <dbReference type="Pfam" id="PF25917"/>
    </source>
</evidence>
<dbReference type="SUPFAM" id="SSF111369">
    <property type="entry name" value="HlyD-like secretion proteins"/>
    <property type="match status" value="1"/>
</dbReference>
<feature type="domain" description="Multidrug resistance protein MdtA-like barrel-sandwich hybrid" evidence="6">
    <location>
        <begin position="58"/>
        <end position="222"/>
    </location>
</feature>
<dbReference type="GO" id="GO:0022857">
    <property type="term" value="F:transmembrane transporter activity"/>
    <property type="evidence" value="ECO:0007669"/>
    <property type="project" value="InterPro"/>
</dbReference>
<evidence type="ECO:0000313" key="8">
    <source>
        <dbReference type="EMBL" id="QIZ78620.1"/>
    </source>
</evidence>
<dbReference type="Pfam" id="PF25917">
    <property type="entry name" value="BSH_RND"/>
    <property type="match status" value="1"/>
</dbReference>
<dbReference type="GO" id="GO:0030313">
    <property type="term" value="C:cell envelope"/>
    <property type="evidence" value="ECO:0007669"/>
    <property type="project" value="UniProtKB-SubCell"/>
</dbReference>
<gene>
    <name evidence="8" type="ORF">HER31_17940</name>
</gene>
<dbReference type="Proteomes" id="UP000501602">
    <property type="component" value="Chromosome"/>
</dbReference>
<dbReference type="InterPro" id="IPR058624">
    <property type="entry name" value="MdtA-like_HH"/>
</dbReference>
<keyword evidence="4" id="KW-0732">Signal</keyword>
<dbReference type="InterPro" id="IPR050465">
    <property type="entry name" value="UPF0194_transport"/>
</dbReference>
<feature type="domain" description="CusB-like beta-barrel" evidence="7">
    <location>
        <begin position="236"/>
        <end position="310"/>
    </location>
</feature>
<name>A0A6H1UJ31_9GAMM</name>
<sequence>MKKVVIALIALIISVAIWGALATSQTPPTSTFKTESMSIGEISNTVSATGTLAAVDDVVVGAQLSGQITEVYVDFNDSVSENQLLAQLDPRTFAAQVAQAQANVDKTTADIALQQLTVRQAIVDLEQAQRDLVRAQELAKQRSISADELDDAETLVTTQQINVERSNTQLQVLAATLASNQASLAQAQIQLDRTEIRAPITGFVIDRTIEPGQTVASSYNTPELFTLAKDLTQMEIEAYIDESDIGQISLGQRAQFNVDAYPERQFRGKVDQIQKAPQTSSGVISYTVVINANNQQNLLLPGMTANLEISIDAVPKAQRISNAAIRVASRFNNNDEQPKQRGMLGQLNLTEAQRQLLRDKMPKRDASMGPGRGVAEQQKQRMDKILNEILTPEQLALRDQLQSGKIKRGQVLILRDGEAEPLQVDIGLSDDQYTQIISPDLTGLEVITQIKVQR</sequence>
<keyword evidence="9" id="KW-1185">Reference proteome</keyword>